<keyword evidence="3" id="KW-1185">Reference proteome</keyword>
<proteinExistence type="predicted"/>
<evidence type="ECO:0000313" key="2">
    <source>
        <dbReference type="EMBL" id="KAK8023215.1"/>
    </source>
</evidence>
<protein>
    <recommendedName>
        <fullName evidence="4">ABC transmembrane type-1 domain-containing protein</fullName>
    </recommendedName>
</protein>
<keyword evidence="1" id="KW-0812">Transmembrane</keyword>
<evidence type="ECO:0008006" key="4">
    <source>
        <dbReference type="Google" id="ProtNLM"/>
    </source>
</evidence>
<feature type="transmembrane region" description="Helical" evidence="1">
    <location>
        <begin position="136"/>
        <end position="157"/>
    </location>
</feature>
<keyword evidence="1" id="KW-0472">Membrane</keyword>
<name>A0ABR1RZ67_9PEZI</name>
<dbReference type="Proteomes" id="UP001396898">
    <property type="component" value="Unassembled WGS sequence"/>
</dbReference>
<gene>
    <name evidence="2" type="ORF">PG991_006454</name>
</gene>
<evidence type="ECO:0000256" key="1">
    <source>
        <dbReference type="SAM" id="Phobius"/>
    </source>
</evidence>
<reference evidence="2 3" key="1">
    <citation type="submission" date="2023-01" db="EMBL/GenBank/DDBJ databases">
        <title>Analysis of 21 Apiospora genomes using comparative genomics revels a genus with tremendous synthesis potential of carbohydrate active enzymes and secondary metabolites.</title>
        <authorList>
            <person name="Sorensen T."/>
        </authorList>
    </citation>
    <scope>NUCLEOTIDE SEQUENCE [LARGE SCALE GENOMIC DNA]</scope>
    <source>
        <strain evidence="2 3">CBS 20057</strain>
    </source>
</reference>
<comment type="caution">
    <text evidence="2">The sequence shown here is derived from an EMBL/GenBank/DDBJ whole genome shotgun (WGS) entry which is preliminary data.</text>
</comment>
<organism evidence="2 3">
    <name type="scientific">Apiospora marii</name>
    <dbReference type="NCBI Taxonomy" id="335849"/>
    <lineage>
        <taxon>Eukaryota</taxon>
        <taxon>Fungi</taxon>
        <taxon>Dikarya</taxon>
        <taxon>Ascomycota</taxon>
        <taxon>Pezizomycotina</taxon>
        <taxon>Sordariomycetes</taxon>
        <taxon>Xylariomycetidae</taxon>
        <taxon>Amphisphaeriales</taxon>
        <taxon>Apiosporaceae</taxon>
        <taxon>Apiospora</taxon>
    </lineage>
</organism>
<dbReference type="EMBL" id="JAQQWI010000008">
    <property type="protein sequence ID" value="KAK8023215.1"/>
    <property type="molecule type" value="Genomic_DNA"/>
</dbReference>
<keyword evidence="1" id="KW-1133">Transmembrane helix</keyword>
<feature type="transmembrane region" description="Helical" evidence="1">
    <location>
        <begin position="75"/>
        <end position="94"/>
    </location>
</feature>
<dbReference type="PROSITE" id="PS51257">
    <property type="entry name" value="PROKAR_LIPOPROTEIN"/>
    <property type="match status" value="1"/>
</dbReference>
<feature type="transmembrane region" description="Helical" evidence="1">
    <location>
        <begin position="106"/>
        <end position="129"/>
    </location>
</feature>
<evidence type="ECO:0000313" key="3">
    <source>
        <dbReference type="Proteomes" id="UP001396898"/>
    </source>
</evidence>
<sequence>MGRLRLLSLQNHLGHLTDPGIVLFQSLLLQACRSEFLRRDDDRNPFGWSGCLRGCLRSCLQGALSQRKVRLHGDALVLFSLLPLGFLLGGPLLLSPLLGGLFPGGLLQFGFLFLSLLLVGPFLLGPFLLGLPLLSIFLLSLLFVGSLLVGLVLLGIILQSLVLLGLLLLVSLHAGQYLCLLLPDFLEDDFFDLLLLGCSMTGKDRGKGRGVCKWAEKVSFC</sequence>
<accession>A0ABR1RZ67</accession>